<feature type="transmembrane region" description="Helical" evidence="1">
    <location>
        <begin position="132"/>
        <end position="154"/>
    </location>
</feature>
<feature type="transmembrane region" description="Helical" evidence="1">
    <location>
        <begin position="174"/>
        <end position="203"/>
    </location>
</feature>
<keyword evidence="1" id="KW-1133">Transmembrane helix</keyword>
<proteinExistence type="predicted"/>
<protein>
    <submittedName>
        <fullName evidence="2">Uncharacterized protein</fullName>
    </submittedName>
</protein>
<keyword evidence="1" id="KW-0472">Membrane</keyword>
<name>A0A3B1AJE6_9ZZZZ</name>
<organism evidence="2">
    <name type="scientific">hydrothermal vent metagenome</name>
    <dbReference type="NCBI Taxonomy" id="652676"/>
    <lineage>
        <taxon>unclassified sequences</taxon>
        <taxon>metagenomes</taxon>
        <taxon>ecological metagenomes</taxon>
    </lineage>
</organism>
<keyword evidence="1" id="KW-0812">Transmembrane</keyword>
<dbReference type="EMBL" id="UOFT01000028">
    <property type="protein sequence ID" value="VAW92786.1"/>
    <property type="molecule type" value="Genomic_DNA"/>
</dbReference>
<reference evidence="2" key="1">
    <citation type="submission" date="2018-06" db="EMBL/GenBank/DDBJ databases">
        <authorList>
            <person name="Zhirakovskaya E."/>
        </authorList>
    </citation>
    <scope>NUCLEOTIDE SEQUENCE</scope>
</reference>
<sequence>MTNTTTTNSTEAQYDEVLLHASVKLNTRLLAGVFGLISGLSLFVITYISLYRGMPDTGQYLRLLGVFLPGYEVSHFGAWVGFFWAFIIGALLAGMFYRIYARSIPDLIQDYLRDGAKNDDLLGMPMRLSGHYLGLALGAIIAGGLIVTTNWLVIRGTADESTHAQLLVNFLPGYSVSTIGSFIGAIELFIFSYILSLFFCWIYNNVVAFRGTK</sequence>
<feature type="transmembrane region" description="Helical" evidence="1">
    <location>
        <begin position="76"/>
        <end position="97"/>
    </location>
</feature>
<evidence type="ECO:0000256" key="1">
    <source>
        <dbReference type="SAM" id="Phobius"/>
    </source>
</evidence>
<accession>A0A3B1AJE6</accession>
<evidence type="ECO:0000313" key="2">
    <source>
        <dbReference type="EMBL" id="VAW92786.1"/>
    </source>
</evidence>
<feature type="transmembrane region" description="Helical" evidence="1">
    <location>
        <begin position="29"/>
        <end position="50"/>
    </location>
</feature>
<gene>
    <name evidence="2" type="ORF">MNBD_GAMMA23-355</name>
</gene>
<dbReference type="AlphaFoldDB" id="A0A3B1AJE6"/>